<dbReference type="Pfam" id="PF07714">
    <property type="entry name" value="PK_Tyr_Ser-Thr"/>
    <property type="match status" value="1"/>
</dbReference>
<keyword evidence="6" id="KW-0732">Signal</keyword>
<dbReference type="InterPro" id="IPR001245">
    <property type="entry name" value="Ser-Thr/Tyr_kinase_cat_dom"/>
</dbReference>
<dbReference type="PROSITE" id="PS50109">
    <property type="entry name" value="HIS_KIN"/>
    <property type="match status" value="1"/>
</dbReference>
<gene>
    <name evidence="10" type="ORF">BCR43DRAFT_543256</name>
</gene>
<comment type="caution">
    <text evidence="10">The sequence shown here is derived from an EMBL/GenBank/DDBJ whole genome shotgun (WGS) entry which is preliminary data.</text>
</comment>
<dbReference type="SUPFAM" id="SSF47384">
    <property type="entry name" value="Homodimeric domain of signal transducing histidine kinase"/>
    <property type="match status" value="1"/>
</dbReference>
<dbReference type="SUPFAM" id="SSF55874">
    <property type="entry name" value="ATPase domain of HSP90 chaperone/DNA topoisomerase II/histidine kinase"/>
    <property type="match status" value="1"/>
</dbReference>
<dbReference type="CDD" id="cd16922">
    <property type="entry name" value="HATPase_EvgS-ArcB-TorS-like"/>
    <property type="match status" value="1"/>
</dbReference>
<dbReference type="Pfam" id="PF00512">
    <property type="entry name" value="HisKA"/>
    <property type="match status" value="1"/>
</dbReference>
<proteinExistence type="predicted"/>
<dbReference type="CDD" id="cd00082">
    <property type="entry name" value="HisKA"/>
    <property type="match status" value="1"/>
</dbReference>
<keyword evidence="5" id="KW-0472">Membrane</keyword>
<dbReference type="Pfam" id="PF00072">
    <property type="entry name" value="Response_reg"/>
    <property type="match status" value="1"/>
</dbReference>
<keyword evidence="11" id="KW-1185">Reference proteome</keyword>
<dbReference type="InterPro" id="IPR009030">
    <property type="entry name" value="Growth_fac_rcpt_cys_sf"/>
</dbReference>
<feature type="compositionally biased region" description="Polar residues" evidence="4">
    <location>
        <begin position="1058"/>
        <end position="1072"/>
    </location>
</feature>
<dbReference type="SMART" id="SM00448">
    <property type="entry name" value="REC"/>
    <property type="match status" value="1"/>
</dbReference>
<dbReference type="PROSITE" id="PS50011">
    <property type="entry name" value="PROTEIN_KINASE_DOM"/>
    <property type="match status" value="1"/>
</dbReference>
<dbReference type="InterPro" id="IPR011009">
    <property type="entry name" value="Kinase-like_dom_sf"/>
</dbReference>
<dbReference type="EMBL" id="MCGN01000003">
    <property type="protein sequence ID" value="ORY98557.1"/>
    <property type="molecule type" value="Genomic_DNA"/>
</dbReference>
<feature type="compositionally biased region" description="Low complexity" evidence="4">
    <location>
        <begin position="1037"/>
        <end position="1057"/>
    </location>
</feature>
<reference evidence="10 11" key="1">
    <citation type="submission" date="2016-07" db="EMBL/GenBank/DDBJ databases">
        <title>Pervasive Adenine N6-methylation of Active Genes in Fungi.</title>
        <authorList>
            <consortium name="DOE Joint Genome Institute"/>
            <person name="Mondo S.J."/>
            <person name="Dannebaum R.O."/>
            <person name="Kuo R.C."/>
            <person name="Labutti K."/>
            <person name="Haridas S."/>
            <person name="Kuo A."/>
            <person name="Salamov A."/>
            <person name="Ahrendt S.R."/>
            <person name="Lipzen A."/>
            <person name="Sullivan W."/>
            <person name="Andreopoulos W.B."/>
            <person name="Clum A."/>
            <person name="Lindquist E."/>
            <person name="Daum C."/>
            <person name="Ramamoorthy G.K."/>
            <person name="Gryganskyi A."/>
            <person name="Culley D."/>
            <person name="Magnuson J.K."/>
            <person name="James T.Y."/>
            <person name="O'Malley M.A."/>
            <person name="Stajich J.E."/>
            <person name="Spatafora J.W."/>
            <person name="Visel A."/>
            <person name="Grigoriev I.V."/>
        </authorList>
    </citation>
    <scope>NUCLEOTIDE SEQUENCE [LARGE SCALE GENOMIC DNA]</scope>
    <source>
        <strain evidence="10 11">NRRL 2496</strain>
    </source>
</reference>
<dbReference type="InterPro" id="IPR003661">
    <property type="entry name" value="HisK_dim/P_dom"/>
</dbReference>
<dbReference type="InterPro" id="IPR004358">
    <property type="entry name" value="Sig_transdc_His_kin-like_C"/>
</dbReference>
<protein>
    <recommendedName>
        <fullName evidence="12">Histidine kinase-like ATPase</fullName>
    </recommendedName>
</protein>
<dbReference type="GO" id="GO:0000155">
    <property type="term" value="F:phosphorelay sensor kinase activity"/>
    <property type="evidence" value="ECO:0007669"/>
    <property type="project" value="InterPro"/>
</dbReference>
<feature type="domain" description="Response regulatory" evidence="9">
    <location>
        <begin position="1106"/>
        <end position="1231"/>
    </location>
</feature>
<dbReference type="PANTHER" id="PTHR45339:SF1">
    <property type="entry name" value="HYBRID SIGNAL TRANSDUCTION HISTIDINE KINASE J"/>
    <property type="match status" value="1"/>
</dbReference>
<dbReference type="OMA" id="MITHESS"/>
<dbReference type="SUPFAM" id="SSF57184">
    <property type="entry name" value="Growth factor receptor domain"/>
    <property type="match status" value="1"/>
</dbReference>
<dbReference type="PROSITE" id="PS50110">
    <property type="entry name" value="RESPONSE_REGULATORY"/>
    <property type="match status" value="1"/>
</dbReference>
<dbReference type="STRING" id="13706.A0A1X2HHL0"/>
<evidence type="ECO:0000259" key="7">
    <source>
        <dbReference type="PROSITE" id="PS50011"/>
    </source>
</evidence>
<organism evidence="10 11">
    <name type="scientific">Syncephalastrum racemosum</name>
    <name type="common">Filamentous fungus</name>
    <dbReference type="NCBI Taxonomy" id="13706"/>
    <lineage>
        <taxon>Eukaryota</taxon>
        <taxon>Fungi</taxon>
        <taxon>Fungi incertae sedis</taxon>
        <taxon>Mucoromycota</taxon>
        <taxon>Mucoromycotina</taxon>
        <taxon>Mucoromycetes</taxon>
        <taxon>Mucorales</taxon>
        <taxon>Syncephalastraceae</taxon>
        <taxon>Syncephalastrum</taxon>
    </lineage>
</organism>
<dbReference type="InterPro" id="IPR001789">
    <property type="entry name" value="Sig_transdc_resp-reg_receiver"/>
</dbReference>
<evidence type="ECO:0000256" key="3">
    <source>
        <dbReference type="PROSITE-ProRule" id="PRU00169"/>
    </source>
</evidence>
<dbReference type="InterPro" id="IPR036097">
    <property type="entry name" value="HisK_dim/P_sf"/>
</dbReference>
<evidence type="ECO:0000256" key="4">
    <source>
        <dbReference type="SAM" id="MobiDB-lite"/>
    </source>
</evidence>
<dbReference type="InterPro" id="IPR011006">
    <property type="entry name" value="CheY-like_superfamily"/>
</dbReference>
<feature type="domain" description="Protein kinase" evidence="7">
    <location>
        <begin position="187"/>
        <end position="516"/>
    </location>
</feature>
<keyword evidence="1 3" id="KW-0597">Phosphoprotein</keyword>
<dbReference type="InterPro" id="IPR005467">
    <property type="entry name" value="His_kinase_dom"/>
</dbReference>
<dbReference type="Pfam" id="PF02518">
    <property type="entry name" value="HATPase_c"/>
    <property type="match status" value="1"/>
</dbReference>
<dbReference type="InterPro" id="IPR003594">
    <property type="entry name" value="HATPase_dom"/>
</dbReference>
<feature type="region of interest" description="Disordered" evidence="4">
    <location>
        <begin position="1037"/>
        <end position="1078"/>
    </location>
</feature>
<dbReference type="SMART" id="SM00387">
    <property type="entry name" value="HATPase_c"/>
    <property type="match status" value="1"/>
</dbReference>
<name>A0A1X2HHL0_SYNRA</name>
<dbReference type="Gene3D" id="3.40.50.2300">
    <property type="match status" value="1"/>
</dbReference>
<dbReference type="OrthoDB" id="60033at2759"/>
<dbReference type="Gene3D" id="1.10.287.130">
    <property type="match status" value="1"/>
</dbReference>
<dbReference type="SMART" id="SM00388">
    <property type="entry name" value="HisKA"/>
    <property type="match status" value="1"/>
</dbReference>
<feature type="modified residue" description="4-aspartylphosphate" evidence="3">
    <location>
        <position position="1162"/>
    </location>
</feature>
<dbReference type="AlphaFoldDB" id="A0A1X2HHL0"/>
<dbReference type="PANTHER" id="PTHR45339">
    <property type="entry name" value="HYBRID SIGNAL TRANSDUCTION HISTIDINE KINASE J"/>
    <property type="match status" value="1"/>
</dbReference>
<evidence type="ECO:0000256" key="5">
    <source>
        <dbReference type="SAM" id="Phobius"/>
    </source>
</evidence>
<dbReference type="PRINTS" id="PR00344">
    <property type="entry name" value="BCTRLSENSOR"/>
</dbReference>
<evidence type="ECO:0008006" key="12">
    <source>
        <dbReference type="Google" id="ProtNLM"/>
    </source>
</evidence>
<dbReference type="InterPro" id="IPR036890">
    <property type="entry name" value="HATPase_C_sf"/>
</dbReference>
<evidence type="ECO:0000256" key="2">
    <source>
        <dbReference type="ARBA" id="ARBA00023012"/>
    </source>
</evidence>
<feature type="signal peptide" evidence="6">
    <location>
        <begin position="1"/>
        <end position="17"/>
    </location>
</feature>
<keyword evidence="5" id="KW-1133">Transmembrane helix</keyword>
<evidence type="ECO:0000256" key="1">
    <source>
        <dbReference type="ARBA" id="ARBA00022553"/>
    </source>
</evidence>
<keyword evidence="5" id="KW-0812">Transmembrane</keyword>
<dbReference type="SUPFAM" id="SSF52172">
    <property type="entry name" value="CheY-like"/>
    <property type="match status" value="1"/>
</dbReference>
<feature type="transmembrane region" description="Helical" evidence="5">
    <location>
        <begin position="124"/>
        <end position="145"/>
    </location>
</feature>
<dbReference type="SUPFAM" id="SSF56112">
    <property type="entry name" value="Protein kinase-like (PK-like)"/>
    <property type="match status" value="1"/>
</dbReference>
<evidence type="ECO:0000256" key="6">
    <source>
        <dbReference type="SAM" id="SignalP"/>
    </source>
</evidence>
<sequence length="1240" mass="137753">MFAVGFLSSLGILASKTSVLQPWKQTRIAAPQVKTVCPPGHYYDMATESFFCAEGNRTQLSLQCHVCPKNTYSSRPNGDTCLSCPYGSFSPSGSDRCVECKEDTSNSDCVAYAAGKLAATRRTYMAIFIPLGILALATLMVYVTWRCRKQYRRRRRLGDHDWLLRFSDIAEQDTPLPPISEKLHYAGDPTYSPGFGVDGLIKRHNTIHRTSAVMQDRRSSQRASLECYQHKRTSVSDPDLLIAREIRADASPVASDKDLAMKSAGLSSGMAALSEISKETPKYISGSHKGTLRDLITNENFTFGWIYRFSLIRDLIQATEFLQRSKFQLHGRLTTKSCMISGRLELKITDYGLPELRRDSFQDSFALATLRKQCPSLIDQGKRKKHSMEPVPRLFLANSEDILFLAPETVQNLVGAYVSFPTKAADVYSVGIVMSEITSCTRPYWELMQESFDYDAIFDKVRLEKIRPKLAQPSTEEEGYIFRINDIIAECLRDDPNERPGLSALESRIRAIDPFSAGQSNVVDNMAALLEKYSRDMEVLVDKRTNNLQQRTVELEEERARTQKLLKDPAIFSYDHASLTSRCLEIRTPMNAVIGMSRMLMEADLEPDLYECAETIESSGNHLMALIDDILDYSKIESGKLTLESSAMDITYVIESALKLVAPLCLGKGIVLWYDVDQDLPLQVLGDVVRLRQILLNLLSNANKFTKEGYVSVHVKITPLHSTIPSHQRAVSVNASEDFYLDNETDSVIKSVDATEKQEVPEKVAYLFSVKDTGIGIPPDKVSKLFRSFSQVEASTTRHYGGTGLGLAISRRLCRMMGGDMWVDSTFQEGSTFYFKVILQKQPDCTTFGDFHRLSDLTAVCDAPLVIAERQHSQTAWRHILHSLNMCHATCVTFSEAVEKCKMFINNGAISLPPLIIIDVDLETIDELGSQSTTSEAARAALYDLCADIREIPILTIKDVRLRANQKSASDGPASKNVQAETSQERTFCADSDNVKLHNTCALKTTVVPRLRHASLSKPFKNSSLIDVLHKLLNTTSARDSNSSDSASASASHRSTTGALSSVTQPGQQPNTVERHDFGLSNGVCGSTLSLASDTKPLAEFLSSIRTLLVDDNPVNRKVVARMLRRFGVEPLVAENGREAYEIIQANNAEEGAPPISLVFMDVWMPEMNGLESATKIRSELAKTPTEPYIIAMTACVMPGDREKCIESGMNGYVSKPIRKEELEAAIHTFTQVASAVDSV</sequence>
<accession>A0A1X2HHL0</accession>
<feature type="domain" description="Histidine kinase" evidence="8">
    <location>
        <begin position="581"/>
        <end position="841"/>
    </location>
</feature>
<evidence type="ECO:0000313" key="10">
    <source>
        <dbReference type="EMBL" id="ORY98557.1"/>
    </source>
</evidence>
<dbReference type="Gene3D" id="3.30.565.10">
    <property type="entry name" value="Histidine kinase-like ATPase, C-terminal domain"/>
    <property type="match status" value="1"/>
</dbReference>
<dbReference type="InParanoid" id="A0A1X2HHL0"/>
<dbReference type="GO" id="GO:0005524">
    <property type="term" value="F:ATP binding"/>
    <property type="evidence" value="ECO:0007669"/>
    <property type="project" value="InterPro"/>
</dbReference>
<dbReference type="Gene3D" id="1.10.510.10">
    <property type="entry name" value="Transferase(Phosphotransferase) domain 1"/>
    <property type="match status" value="1"/>
</dbReference>
<evidence type="ECO:0000259" key="9">
    <source>
        <dbReference type="PROSITE" id="PS50110"/>
    </source>
</evidence>
<evidence type="ECO:0000313" key="11">
    <source>
        <dbReference type="Proteomes" id="UP000242180"/>
    </source>
</evidence>
<keyword evidence="2" id="KW-0902">Two-component regulatory system</keyword>
<evidence type="ECO:0000259" key="8">
    <source>
        <dbReference type="PROSITE" id="PS50109"/>
    </source>
</evidence>
<dbReference type="Proteomes" id="UP000242180">
    <property type="component" value="Unassembled WGS sequence"/>
</dbReference>
<dbReference type="InterPro" id="IPR000719">
    <property type="entry name" value="Prot_kinase_dom"/>
</dbReference>
<dbReference type="CDD" id="cd00185">
    <property type="entry name" value="TNFRSF"/>
    <property type="match status" value="1"/>
</dbReference>
<dbReference type="CDD" id="cd17546">
    <property type="entry name" value="REC_hyHK_CKI1_RcsC-like"/>
    <property type="match status" value="1"/>
</dbReference>
<feature type="chain" id="PRO_5010868120" description="Histidine kinase-like ATPase" evidence="6">
    <location>
        <begin position="18"/>
        <end position="1240"/>
    </location>
</feature>